<keyword evidence="3" id="KW-1185">Reference proteome</keyword>
<feature type="domain" description="FAD dependent oxidoreductase" evidence="1">
    <location>
        <begin position="18"/>
        <end position="51"/>
    </location>
</feature>
<dbReference type="PANTHER" id="PTHR42685:SF22">
    <property type="entry name" value="CONDITIONED MEDIUM FACTOR RECEPTOR 1"/>
    <property type="match status" value="1"/>
</dbReference>
<dbReference type="InterPro" id="IPR050407">
    <property type="entry name" value="Geranylgeranyl_reductase"/>
</dbReference>
<evidence type="ECO:0000313" key="3">
    <source>
        <dbReference type="Proteomes" id="UP000239068"/>
    </source>
</evidence>
<name>A0A2S7WGY4_9FLAO</name>
<dbReference type="SUPFAM" id="SSF51905">
    <property type="entry name" value="FAD/NAD(P)-binding domain"/>
    <property type="match status" value="1"/>
</dbReference>
<dbReference type="EMBL" id="MSCM01000002">
    <property type="protein sequence ID" value="PQJ76878.1"/>
    <property type="molecule type" value="Genomic_DNA"/>
</dbReference>
<dbReference type="OrthoDB" id="1142316at2"/>
<dbReference type="InterPro" id="IPR006076">
    <property type="entry name" value="FAD-dep_OxRdtase"/>
</dbReference>
<dbReference type="PANTHER" id="PTHR42685">
    <property type="entry name" value="GERANYLGERANYL DIPHOSPHATE REDUCTASE"/>
    <property type="match status" value="1"/>
</dbReference>
<dbReference type="Pfam" id="PF01266">
    <property type="entry name" value="DAO"/>
    <property type="match status" value="1"/>
</dbReference>
<evidence type="ECO:0000259" key="1">
    <source>
        <dbReference type="Pfam" id="PF01266"/>
    </source>
</evidence>
<proteinExistence type="predicted"/>
<sequence length="387" mass="44108">MEKIIETKNQLNSNFFADVIIIGGGLAGLCNAIHLSKFGKKVLLIEKNEYPKHKVCGEYISNEVLPYLRFLEINPFDFGAVKIDNFQLSTTKNKLVSAKLPLGGFGISRYTLDLELSKKAIKNGVKILQDSVVNVDFLEDVFHVETKENNVFKSKIAIGAFGKRSLLDVKMDRDFIQKKSPYLGVKIHVKGDFQQDLVALHNFKGGYCGVSKVENNAINLCYITNYSAFKKYKNIDDFQENVVFKNQFLKEIFQNTNPIFDKPLSISQISFETKKPIENHMMMCGDSAGMIHPLCGNGMSMAIQSAQIASKLILNYYEGVISSRSELEKQYLRQWNQQFKWRLKAGHFIAMLFRKDTIANILLQILRRVPFLIPMIIKQTHGKPMKL</sequence>
<dbReference type="InterPro" id="IPR036188">
    <property type="entry name" value="FAD/NAD-bd_sf"/>
</dbReference>
<evidence type="ECO:0000313" key="2">
    <source>
        <dbReference type="EMBL" id="PQJ76878.1"/>
    </source>
</evidence>
<reference evidence="2 3" key="1">
    <citation type="submission" date="2016-12" db="EMBL/GenBank/DDBJ databases">
        <title>Trade-off between light-utilization and light-protection in marine flavobacteria.</title>
        <authorList>
            <person name="Kumagai Y."/>
            <person name="Yoshizawa S."/>
            <person name="Kogure K."/>
            <person name="Iwasaki W."/>
        </authorList>
    </citation>
    <scope>NUCLEOTIDE SEQUENCE [LARGE SCALE GENOMIC DNA]</scope>
    <source>
        <strain evidence="2 3">ATCC 43844</strain>
    </source>
</reference>
<comment type="caution">
    <text evidence="2">The sequence shown here is derived from an EMBL/GenBank/DDBJ whole genome shotgun (WGS) entry which is preliminary data.</text>
</comment>
<accession>A0A2S7WGY4</accession>
<organism evidence="2 3">
    <name type="scientific">Polaribacter glomeratus</name>
    <dbReference type="NCBI Taxonomy" id="102"/>
    <lineage>
        <taxon>Bacteria</taxon>
        <taxon>Pseudomonadati</taxon>
        <taxon>Bacteroidota</taxon>
        <taxon>Flavobacteriia</taxon>
        <taxon>Flavobacteriales</taxon>
        <taxon>Flavobacteriaceae</taxon>
    </lineage>
</organism>
<dbReference type="Gene3D" id="3.50.50.60">
    <property type="entry name" value="FAD/NAD(P)-binding domain"/>
    <property type="match status" value="1"/>
</dbReference>
<dbReference type="PRINTS" id="PR00420">
    <property type="entry name" value="RNGMNOXGNASE"/>
</dbReference>
<dbReference type="AlphaFoldDB" id="A0A2S7WGY4"/>
<gene>
    <name evidence="2" type="ORF">BTO16_13490</name>
</gene>
<dbReference type="Proteomes" id="UP000239068">
    <property type="component" value="Unassembled WGS sequence"/>
</dbReference>
<protein>
    <submittedName>
        <fullName evidence="2">FAD-dependent oxidoreductase</fullName>
    </submittedName>
</protein>
<dbReference type="RefSeq" id="WP_105022194.1">
    <property type="nucleotide sequence ID" value="NZ_MSCM01000002.1"/>
</dbReference>